<dbReference type="InterPro" id="IPR001638">
    <property type="entry name" value="Solute-binding_3/MltF_N"/>
</dbReference>
<dbReference type="EMBL" id="JBEPLY010000004">
    <property type="protein sequence ID" value="MET3599578.1"/>
    <property type="molecule type" value="Genomic_DNA"/>
</dbReference>
<dbReference type="InterPro" id="IPR043128">
    <property type="entry name" value="Rev_trsase/Diguanyl_cyclase"/>
</dbReference>
<organism evidence="5 6">
    <name type="scientific">Martelella mangrovi</name>
    <dbReference type="NCBI Taxonomy" id="1397477"/>
    <lineage>
        <taxon>Bacteria</taxon>
        <taxon>Pseudomonadati</taxon>
        <taxon>Pseudomonadota</taxon>
        <taxon>Alphaproteobacteria</taxon>
        <taxon>Hyphomicrobiales</taxon>
        <taxon>Aurantimonadaceae</taxon>
        <taxon>Martelella</taxon>
    </lineage>
</organism>
<dbReference type="Pfam" id="PF00990">
    <property type="entry name" value="GGDEF"/>
    <property type="match status" value="1"/>
</dbReference>
<dbReference type="CDD" id="cd01949">
    <property type="entry name" value="GGDEF"/>
    <property type="match status" value="1"/>
</dbReference>
<dbReference type="Proteomes" id="UP001549164">
    <property type="component" value="Unassembled WGS sequence"/>
</dbReference>
<evidence type="ECO:0000256" key="2">
    <source>
        <dbReference type="ARBA" id="ARBA00034247"/>
    </source>
</evidence>
<keyword evidence="3" id="KW-0472">Membrane</keyword>
<dbReference type="NCBIfam" id="TIGR00254">
    <property type="entry name" value="GGDEF"/>
    <property type="match status" value="1"/>
</dbReference>
<dbReference type="InterPro" id="IPR029787">
    <property type="entry name" value="Nucleotide_cyclase"/>
</dbReference>
<evidence type="ECO:0000256" key="1">
    <source>
        <dbReference type="ARBA" id="ARBA00012528"/>
    </source>
</evidence>
<dbReference type="PANTHER" id="PTHR45138:SF9">
    <property type="entry name" value="DIGUANYLATE CYCLASE DGCM-RELATED"/>
    <property type="match status" value="1"/>
</dbReference>
<accession>A0ABV2I9I6</accession>
<dbReference type="InterPro" id="IPR050469">
    <property type="entry name" value="Diguanylate_Cyclase"/>
</dbReference>
<dbReference type="SUPFAM" id="SSF55073">
    <property type="entry name" value="Nucleotide cyclase"/>
    <property type="match status" value="1"/>
</dbReference>
<dbReference type="PROSITE" id="PS50887">
    <property type="entry name" value="GGDEF"/>
    <property type="match status" value="1"/>
</dbReference>
<dbReference type="Gene3D" id="3.30.70.270">
    <property type="match status" value="1"/>
</dbReference>
<gene>
    <name evidence="5" type="ORF">ABID12_001517</name>
</gene>
<comment type="catalytic activity">
    <reaction evidence="2">
        <text>2 GTP = 3',3'-c-di-GMP + 2 diphosphate</text>
        <dbReference type="Rhea" id="RHEA:24898"/>
        <dbReference type="ChEBI" id="CHEBI:33019"/>
        <dbReference type="ChEBI" id="CHEBI:37565"/>
        <dbReference type="ChEBI" id="CHEBI:58805"/>
        <dbReference type="EC" id="2.7.7.65"/>
    </reaction>
</comment>
<dbReference type="EC" id="2.7.7.65" evidence="1"/>
<dbReference type="SMART" id="SM00267">
    <property type="entry name" value="GGDEF"/>
    <property type="match status" value="1"/>
</dbReference>
<dbReference type="Pfam" id="PF00497">
    <property type="entry name" value="SBP_bac_3"/>
    <property type="match status" value="2"/>
</dbReference>
<keyword evidence="3" id="KW-1133">Transmembrane helix</keyword>
<dbReference type="CDD" id="cd01007">
    <property type="entry name" value="PBP2_BvgS_HisK_like"/>
    <property type="match status" value="2"/>
</dbReference>
<evidence type="ECO:0000313" key="5">
    <source>
        <dbReference type="EMBL" id="MET3599578.1"/>
    </source>
</evidence>
<protein>
    <recommendedName>
        <fullName evidence="1">diguanylate cyclase</fullName>
        <ecNumber evidence="1">2.7.7.65</ecNumber>
    </recommendedName>
</protein>
<name>A0ABV2I9I6_9HYPH</name>
<keyword evidence="3" id="KW-0812">Transmembrane</keyword>
<reference evidence="5 6" key="1">
    <citation type="submission" date="2024-06" db="EMBL/GenBank/DDBJ databases">
        <title>Genomic Encyclopedia of Type Strains, Phase IV (KMG-IV): sequencing the most valuable type-strain genomes for metagenomic binning, comparative biology and taxonomic classification.</title>
        <authorList>
            <person name="Goeker M."/>
        </authorList>
    </citation>
    <scope>NUCLEOTIDE SEQUENCE [LARGE SCALE GENOMIC DNA]</scope>
    <source>
        <strain evidence="5 6">DSM 28102</strain>
    </source>
</reference>
<proteinExistence type="predicted"/>
<comment type="caution">
    <text evidence="5">The sequence shown here is derived from an EMBL/GenBank/DDBJ whole genome shotgun (WGS) entry which is preliminary data.</text>
</comment>
<feature type="domain" description="GGDEF" evidence="4">
    <location>
        <begin position="790"/>
        <end position="924"/>
    </location>
</feature>
<dbReference type="InterPro" id="IPR000160">
    <property type="entry name" value="GGDEF_dom"/>
</dbReference>
<evidence type="ECO:0000313" key="6">
    <source>
        <dbReference type="Proteomes" id="UP001549164"/>
    </source>
</evidence>
<dbReference type="SMART" id="SM00062">
    <property type="entry name" value="PBPb"/>
    <property type="match status" value="3"/>
</dbReference>
<evidence type="ECO:0000256" key="3">
    <source>
        <dbReference type="SAM" id="Phobius"/>
    </source>
</evidence>
<dbReference type="SUPFAM" id="SSF53850">
    <property type="entry name" value="Periplasmic binding protein-like II"/>
    <property type="match status" value="3"/>
</dbReference>
<sequence length="924" mass="103012">MADNDPYSFYRNGNIMGWTVDVIGAIGTMTGLDFKLRMGSWSEVYGQFRAGGLDVIADISETEERSHFITFTDPYHLRRTVLFENVDHPLEKPVTLEGLKQKRIGIIRDIYYADALSEAGMTPVSYATYRDLMAAVAFGWVDGVLAAEMTGHYFVRENGFTNVVDAGTPPLTAVALEDFRFGVMTRDGNTDAKMLSGILSKAVDALPTETLDAITARWLGYRSDRAMSTGPLRLLPEEQAFVSDAPTLKIGFSADYEPFSFLESGNGKGFAEDITQYIASSTGLAFERVYDNWTGLLERFRAGELDVITNISYTDKRAEYTLYSDLYYRVPNAVFLRSGDGPYHGLEDLEGKIIGISRDIYYADALRERFDHVRGFRSREALMRALSDGDIDAAVTSLSNGNAIIRQLGLINVQIGGEFLMDGVEREDLRFGVSPRYPYLKSIIDHALESIPLSRWEEMERRWLGPPVAGMETSHDLLDGDERRYLSEKGTIRVCVEPRSPPYTTINDDGAFGGAVAEILGLMSERGRFDRQIEPIALPNTDNESALAAGCDVLPFVARENMRSTTFDLAPPYLDIALAVAAPLQAPFVNSLRELEGQRVGIVPTHVPKDLLTNRYPDVTLVDLESEKQGLEAMEDGDLDAIVGPLDSLAYLIAGMNRNDVKISGRIPEGLQVVVATAPDEPDLGRIFGKLVVNLDPDAVDHIVSRQKLAPFERRVDYRLLLAVTSVGIVVLVLFLYWVRKLRSLNRALNRANSQLHEISITDGLTGLFNRGYFTDRGDAEFALCRERGRRFTAVMLDVDHFKPINDRMGHVFGDACLKHLAELLDNHFRRTGDLVARYGGEEFVAYTLSGETDQIRAFLEKLRKKVEENPARIDGETFSLTISIGFYSTVPGKTDTLERFIDIADSHLYDAKRNGRNRVNGNL</sequence>
<keyword evidence="6" id="KW-1185">Reference proteome</keyword>
<dbReference type="Gene3D" id="3.40.190.10">
    <property type="entry name" value="Periplasmic binding protein-like II"/>
    <property type="match status" value="6"/>
</dbReference>
<dbReference type="PANTHER" id="PTHR45138">
    <property type="entry name" value="REGULATORY COMPONENTS OF SENSORY TRANSDUCTION SYSTEM"/>
    <property type="match status" value="1"/>
</dbReference>
<evidence type="ECO:0000259" key="4">
    <source>
        <dbReference type="PROSITE" id="PS50887"/>
    </source>
</evidence>
<feature type="transmembrane region" description="Helical" evidence="3">
    <location>
        <begin position="718"/>
        <end position="739"/>
    </location>
</feature>